<name>A0A2N0PQ91_9GLOM</name>
<proteinExistence type="predicted"/>
<reference evidence="1 2" key="1">
    <citation type="submission" date="2016-04" db="EMBL/GenBank/DDBJ databases">
        <title>Genome analyses suggest a sexual origin of heterokaryosis in a supposedly ancient asexual fungus.</title>
        <authorList>
            <person name="Ropars J."/>
            <person name="Sedzielewska K."/>
            <person name="Noel J."/>
            <person name="Charron P."/>
            <person name="Farinelli L."/>
            <person name="Marton T."/>
            <person name="Kruger M."/>
            <person name="Pelin A."/>
            <person name="Brachmann A."/>
            <person name="Corradi N."/>
        </authorList>
    </citation>
    <scope>NUCLEOTIDE SEQUENCE [LARGE SCALE GENOMIC DNA]</scope>
    <source>
        <strain evidence="1 2">A5</strain>
    </source>
</reference>
<dbReference type="EMBL" id="LLXJ01000497">
    <property type="protein sequence ID" value="PKC09008.1"/>
    <property type="molecule type" value="Genomic_DNA"/>
</dbReference>
<evidence type="ECO:0000313" key="1">
    <source>
        <dbReference type="EMBL" id="PKC09008.1"/>
    </source>
</evidence>
<sequence>MCNKTLRQLITKSTQNDKIGVTVVYDRWTNIKQEHLFGVIFITSTGKTLIWDAKDISDERSKTENVIDYIKNIMTEAEKNKIKINCFVTDSACCCMLA</sequence>
<dbReference type="VEuPathDB" id="FungiDB:RhiirFUN_020848"/>
<gene>
    <name evidence="1" type="ORF">RhiirA5_416220</name>
</gene>
<comment type="caution">
    <text evidence="1">The sequence shown here is derived from an EMBL/GenBank/DDBJ whole genome shotgun (WGS) entry which is preliminary data.</text>
</comment>
<dbReference type="VEuPathDB" id="FungiDB:FUN_003605"/>
<organism evidence="1 2">
    <name type="scientific">Rhizophagus irregularis</name>
    <dbReference type="NCBI Taxonomy" id="588596"/>
    <lineage>
        <taxon>Eukaryota</taxon>
        <taxon>Fungi</taxon>
        <taxon>Fungi incertae sedis</taxon>
        <taxon>Mucoromycota</taxon>
        <taxon>Glomeromycotina</taxon>
        <taxon>Glomeromycetes</taxon>
        <taxon>Glomerales</taxon>
        <taxon>Glomeraceae</taxon>
        <taxon>Rhizophagus</taxon>
    </lineage>
</organism>
<dbReference type="Proteomes" id="UP000232722">
    <property type="component" value="Unassembled WGS sequence"/>
</dbReference>
<evidence type="ECO:0000313" key="2">
    <source>
        <dbReference type="Proteomes" id="UP000232722"/>
    </source>
</evidence>
<reference evidence="1 2" key="2">
    <citation type="submission" date="2017-09" db="EMBL/GenBank/DDBJ databases">
        <title>Extensive intraspecific genome diversity in a model arbuscular mycorrhizal fungus.</title>
        <authorList>
            <person name="Chen E.C."/>
            <person name="Morin E."/>
            <person name="Beaudet D."/>
            <person name="Noel J."/>
            <person name="Ndikumana S."/>
            <person name="Charron P."/>
            <person name="St-Onge C."/>
            <person name="Giorgi J."/>
            <person name="Grigoriev I.V."/>
            <person name="Roux C."/>
            <person name="Martin F.M."/>
            <person name="Corradi N."/>
        </authorList>
    </citation>
    <scope>NUCLEOTIDE SEQUENCE [LARGE SCALE GENOMIC DNA]</scope>
    <source>
        <strain evidence="1 2">A5</strain>
    </source>
</reference>
<protein>
    <submittedName>
        <fullName evidence="1">Uncharacterized protein</fullName>
    </submittedName>
</protein>
<accession>A0A2N0PQ91</accession>
<dbReference type="AlphaFoldDB" id="A0A2N0PQ91"/>